<protein>
    <recommendedName>
        <fullName evidence="4">Lipoprotein</fullName>
    </recommendedName>
</protein>
<gene>
    <name evidence="2" type="ORF">I5U13_16215</name>
</gene>
<evidence type="ECO:0000313" key="2">
    <source>
        <dbReference type="EMBL" id="MBH1931198.1"/>
    </source>
</evidence>
<keyword evidence="3" id="KW-1185">Reference proteome</keyword>
<feature type="chain" id="PRO_5045204413" description="Lipoprotein" evidence="1">
    <location>
        <begin position="28"/>
        <end position="134"/>
    </location>
</feature>
<dbReference type="Proteomes" id="UP000624159">
    <property type="component" value="Unassembled WGS sequence"/>
</dbReference>
<organism evidence="2 3">
    <name type="scientific">Serratia rubidaea</name>
    <name type="common">Serratia marinorubra</name>
    <dbReference type="NCBI Taxonomy" id="61652"/>
    <lineage>
        <taxon>Bacteria</taxon>
        <taxon>Pseudomonadati</taxon>
        <taxon>Pseudomonadota</taxon>
        <taxon>Gammaproteobacteria</taxon>
        <taxon>Enterobacterales</taxon>
        <taxon>Yersiniaceae</taxon>
        <taxon>Serratia</taxon>
    </lineage>
</organism>
<proteinExistence type="predicted"/>
<accession>A0ABS0MFS3</accession>
<sequence length="134" mass="15102">MTMTQHQRILQVATLAFILLLAGCQSAHRTTKKPLPDQQMQNPAQAELEAARLQQCQKMLSALRTVQPKQFSNYKQNFDRLMSGAAQYSGLRSRVSVETQDTVDALYRYRVNKLCAQIDQAVFLGLTARGESVQ</sequence>
<evidence type="ECO:0008006" key="4">
    <source>
        <dbReference type="Google" id="ProtNLM"/>
    </source>
</evidence>
<reference evidence="2 3" key="1">
    <citation type="submission" date="2020-11" db="EMBL/GenBank/DDBJ databases">
        <title>Enhanced detection system for hospital associated transmission using whole genome sequencing surveillance.</title>
        <authorList>
            <person name="Harrison L.H."/>
            <person name="Van Tyne D."/>
            <person name="Marsh J.W."/>
            <person name="Griffith M.P."/>
            <person name="Snyder D.J."/>
            <person name="Cooper V.S."/>
            <person name="Mustapha M."/>
        </authorList>
    </citation>
    <scope>NUCLEOTIDE SEQUENCE [LARGE SCALE GENOMIC DNA]</scope>
    <source>
        <strain evidence="2 3">SER00230</strain>
    </source>
</reference>
<dbReference type="EMBL" id="JADULK010000008">
    <property type="protein sequence ID" value="MBH1931198.1"/>
    <property type="molecule type" value="Genomic_DNA"/>
</dbReference>
<comment type="caution">
    <text evidence="2">The sequence shown here is derived from an EMBL/GenBank/DDBJ whole genome shotgun (WGS) entry which is preliminary data.</text>
</comment>
<evidence type="ECO:0000256" key="1">
    <source>
        <dbReference type="SAM" id="SignalP"/>
    </source>
</evidence>
<feature type="signal peptide" evidence="1">
    <location>
        <begin position="1"/>
        <end position="27"/>
    </location>
</feature>
<keyword evidence="1" id="KW-0732">Signal</keyword>
<evidence type="ECO:0000313" key="3">
    <source>
        <dbReference type="Proteomes" id="UP000624159"/>
    </source>
</evidence>
<name>A0ABS0MFS3_SERRU</name>